<evidence type="ECO:0000256" key="7">
    <source>
        <dbReference type="ARBA" id="ARBA00022679"/>
    </source>
</evidence>
<evidence type="ECO:0000256" key="3">
    <source>
        <dbReference type="ARBA" id="ARBA00011890"/>
    </source>
</evidence>
<evidence type="ECO:0000256" key="6">
    <source>
        <dbReference type="ARBA" id="ARBA00022603"/>
    </source>
</evidence>
<dbReference type="SUPFAM" id="SSF53335">
    <property type="entry name" value="S-adenosyl-L-methionine-dependent methyltransferases"/>
    <property type="match status" value="1"/>
</dbReference>
<evidence type="ECO:0000256" key="9">
    <source>
        <dbReference type="ARBA" id="ARBA00030757"/>
    </source>
</evidence>
<gene>
    <name evidence="12" type="ORF">OHV25_00240</name>
    <name evidence="13" type="ORF">OHV25_39600</name>
</gene>
<sequence length="371" mass="40135">MFEELPREGFLPDVVWQHHVATGTVTAVDRSVEPARWTAAADSADPLVTQWDDGTHQGLEQGRTASSSASAPSVVAAMLKDLDVRPGQRVLEVGTGTGWNAALLAQRLGAGAVTTIEVDPALADMARMSLERHGLGGVSVVRGDGFAGYRPGAPYDRIVATCGVRTVPAAWLEQCRPGGRIVVPWGTPFTRLEATAQLTLSQDGQSASGLFTGLVQFMSLRAQRQTEPAYGDYVTAESREKAEQSTTTLTLNESFGAEWDIGRFVLGLLIPSCTVLFDSPQDGRRPVWLCGLGADRSWACVLFRDDGDEAPSTVYQYGDRRLWDEAERAHAWWRDHGEPGLGQLGLTVDCHGQHTWLRAPSEPLPAFAGRP</sequence>
<evidence type="ECO:0000256" key="10">
    <source>
        <dbReference type="ARBA" id="ARBA00031323"/>
    </source>
</evidence>
<dbReference type="EC" id="2.1.1.77" evidence="3"/>
<dbReference type="GO" id="GO:0032259">
    <property type="term" value="P:methylation"/>
    <property type="evidence" value="ECO:0007669"/>
    <property type="project" value="UniProtKB-KW"/>
</dbReference>
<dbReference type="Pfam" id="PF01135">
    <property type="entry name" value="PCMT"/>
    <property type="match status" value="1"/>
</dbReference>
<dbReference type="CDD" id="cd02440">
    <property type="entry name" value="AdoMet_MTases"/>
    <property type="match status" value="1"/>
</dbReference>
<evidence type="ECO:0000256" key="4">
    <source>
        <dbReference type="ARBA" id="ARBA00013346"/>
    </source>
</evidence>
<keyword evidence="5" id="KW-0963">Cytoplasm</keyword>
<dbReference type="InterPro" id="IPR000682">
    <property type="entry name" value="PCMT"/>
</dbReference>
<evidence type="ECO:0000313" key="12">
    <source>
        <dbReference type="EMBL" id="WTU38123.1"/>
    </source>
</evidence>
<dbReference type="PANTHER" id="PTHR11579">
    <property type="entry name" value="PROTEIN-L-ISOASPARTATE O-METHYLTRANSFERASE"/>
    <property type="match status" value="1"/>
</dbReference>
<keyword evidence="7" id="KW-0808">Transferase</keyword>
<keyword evidence="6 13" id="KW-0489">Methyltransferase</keyword>
<reference evidence="13" key="1">
    <citation type="submission" date="2022-10" db="EMBL/GenBank/DDBJ databases">
        <title>The complete genomes of actinobacterial strains from the NBC collection.</title>
        <authorList>
            <person name="Joergensen T.S."/>
            <person name="Alvarez Arevalo M."/>
            <person name="Sterndorff E.B."/>
            <person name="Faurdal D."/>
            <person name="Vuksanovic O."/>
            <person name="Mourched A.-S."/>
            <person name="Charusanti P."/>
            <person name="Shaw S."/>
            <person name="Blin K."/>
            <person name="Weber T."/>
        </authorList>
    </citation>
    <scope>NUCLEOTIDE SEQUENCE</scope>
    <source>
        <strain evidence="13">NBC_00060</strain>
    </source>
</reference>
<dbReference type="PANTHER" id="PTHR11579:SF0">
    <property type="entry name" value="PROTEIN-L-ISOASPARTATE(D-ASPARTATE) O-METHYLTRANSFERASE"/>
    <property type="match status" value="1"/>
</dbReference>
<dbReference type="Gene3D" id="3.40.50.150">
    <property type="entry name" value="Vaccinia Virus protein VP39"/>
    <property type="match status" value="1"/>
</dbReference>
<name>A0AAU2HA01_9ACTN</name>
<evidence type="ECO:0000256" key="1">
    <source>
        <dbReference type="ARBA" id="ARBA00004496"/>
    </source>
</evidence>
<accession>A0AAU2HA01</accession>
<evidence type="ECO:0000256" key="5">
    <source>
        <dbReference type="ARBA" id="ARBA00022490"/>
    </source>
</evidence>
<dbReference type="GO" id="GO:0005737">
    <property type="term" value="C:cytoplasm"/>
    <property type="evidence" value="ECO:0007669"/>
    <property type="project" value="UniProtKB-SubCell"/>
</dbReference>
<dbReference type="GO" id="GO:0004719">
    <property type="term" value="F:protein-L-isoaspartate (D-aspartate) O-methyltransferase activity"/>
    <property type="evidence" value="ECO:0007669"/>
    <property type="project" value="UniProtKB-EC"/>
</dbReference>
<dbReference type="EMBL" id="CP108253">
    <property type="protein sequence ID" value="WTU38123.1"/>
    <property type="molecule type" value="Genomic_DNA"/>
</dbReference>
<protein>
    <recommendedName>
        <fullName evidence="4">Protein-L-isoaspartate O-methyltransferase</fullName>
        <ecNumber evidence="3">2.1.1.77</ecNumber>
    </recommendedName>
    <alternativeName>
        <fullName evidence="11">L-isoaspartyl protein carboxyl methyltransferase</fullName>
    </alternativeName>
    <alternativeName>
        <fullName evidence="9">Protein L-isoaspartyl methyltransferase</fullName>
    </alternativeName>
    <alternativeName>
        <fullName evidence="10">Protein-beta-aspartate methyltransferase</fullName>
    </alternativeName>
</protein>
<dbReference type="AlphaFoldDB" id="A0AAU2HA01"/>
<evidence type="ECO:0000256" key="8">
    <source>
        <dbReference type="ARBA" id="ARBA00022691"/>
    </source>
</evidence>
<keyword evidence="8" id="KW-0949">S-adenosyl-L-methionine</keyword>
<comment type="similarity">
    <text evidence="2">Belongs to the methyltransferase superfamily. L-isoaspartyl/D-aspartyl protein methyltransferase family.</text>
</comment>
<dbReference type="EMBL" id="CP108253">
    <property type="protein sequence ID" value="WTU45235.1"/>
    <property type="molecule type" value="Genomic_DNA"/>
</dbReference>
<comment type="subcellular location">
    <subcellularLocation>
        <location evidence="1">Cytoplasm</location>
    </subcellularLocation>
</comment>
<dbReference type="InterPro" id="IPR029063">
    <property type="entry name" value="SAM-dependent_MTases_sf"/>
</dbReference>
<proteinExistence type="inferred from homology"/>
<evidence type="ECO:0000256" key="2">
    <source>
        <dbReference type="ARBA" id="ARBA00005369"/>
    </source>
</evidence>
<evidence type="ECO:0000256" key="11">
    <source>
        <dbReference type="ARBA" id="ARBA00031350"/>
    </source>
</evidence>
<dbReference type="PROSITE" id="PS01279">
    <property type="entry name" value="PCMT"/>
    <property type="match status" value="1"/>
</dbReference>
<organism evidence="13">
    <name type="scientific">Streptomyces sp. NBC_00060</name>
    <dbReference type="NCBI Taxonomy" id="2975636"/>
    <lineage>
        <taxon>Bacteria</taxon>
        <taxon>Bacillati</taxon>
        <taxon>Actinomycetota</taxon>
        <taxon>Actinomycetes</taxon>
        <taxon>Kitasatosporales</taxon>
        <taxon>Streptomycetaceae</taxon>
        <taxon>Streptomyces</taxon>
    </lineage>
</organism>
<evidence type="ECO:0000313" key="13">
    <source>
        <dbReference type="EMBL" id="WTU45235.1"/>
    </source>
</evidence>